<name>A0A388M3Y3_CHABU</name>
<dbReference type="Gramene" id="GBG89169">
    <property type="protein sequence ID" value="GBG89169"/>
    <property type="gene ID" value="CBR_g48877"/>
</dbReference>
<evidence type="ECO:0000256" key="1">
    <source>
        <dbReference type="SAM" id="MobiDB-lite"/>
    </source>
</evidence>
<keyword evidence="3" id="KW-1185">Reference proteome</keyword>
<proteinExistence type="predicted"/>
<dbReference type="Proteomes" id="UP000265515">
    <property type="component" value="Unassembled WGS sequence"/>
</dbReference>
<feature type="compositionally biased region" description="Polar residues" evidence="1">
    <location>
        <begin position="407"/>
        <end position="416"/>
    </location>
</feature>
<evidence type="ECO:0000313" key="2">
    <source>
        <dbReference type="EMBL" id="GBG89169.1"/>
    </source>
</evidence>
<feature type="compositionally biased region" description="Basic and acidic residues" evidence="1">
    <location>
        <begin position="250"/>
        <end position="265"/>
    </location>
</feature>
<gene>
    <name evidence="2" type="ORF">CBR_g48877</name>
</gene>
<comment type="caution">
    <text evidence="2">The sequence shown here is derived from an EMBL/GenBank/DDBJ whole genome shotgun (WGS) entry which is preliminary data.</text>
</comment>
<protein>
    <submittedName>
        <fullName evidence="2">Uncharacterized protein</fullName>
    </submittedName>
</protein>
<feature type="compositionally biased region" description="Basic and acidic residues" evidence="1">
    <location>
        <begin position="314"/>
        <end position="333"/>
    </location>
</feature>
<feature type="region of interest" description="Disordered" evidence="1">
    <location>
        <begin position="250"/>
        <end position="465"/>
    </location>
</feature>
<dbReference type="AlphaFoldDB" id="A0A388M3Y3"/>
<accession>A0A388M3Y3</accession>
<organism evidence="2 3">
    <name type="scientific">Chara braunii</name>
    <name type="common">Braun's stonewort</name>
    <dbReference type="NCBI Taxonomy" id="69332"/>
    <lineage>
        <taxon>Eukaryota</taxon>
        <taxon>Viridiplantae</taxon>
        <taxon>Streptophyta</taxon>
        <taxon>Charophyceae</taxon>
        <taxon>Charales</taxon>
        <taxon>Characeae</taxon>
        <taxon>Chara</taxon>
    </lineage>
</organism>
<feature type="compositionally biased region" description="Basic and acidic residues" evidence="1">
    <location>
        <begin position="448"/>
        <end position="465"/>
    </location>
</feature>
<dbReference type="EMBL" id="BFEA01000720">
    <property type="protein sequence ID" value="GBG89169.1"/>
    <property type="molecule type" value="Genomic_DNA"/>
</dbReference>
<evidence type="ECO:0000313" key="3">
    <source>
        <dbReference type="Proteomes" id="UP000265515"/>
    </source>
</evidence>
<feature type="compositionally biased region" description="Basic and acidic residues" evidence="1">
    <location>
        <begin position="286"/>
        <end position="301"/>
    </location>
</feature>
<feature type="compositionally biased region" description="Basic and acidic residues" evidence="1">
    <location>
        <begin position="389"/>
        <end position="406"/>
    </location>
</feature>
<sequence>MEIGPEMARVHVTYLRAHIVIIRFGGTLNEFSAGMKTDLIRRWEDTWPNMARGRFQGRITVDNNGTATYWAPTALLRNWMIDRRTKEEVVIDGKTCKARFSAWETPVEKEWNHMMEKKNHPWVKFINPSALTRPYLHVAANQVFGEVINDDGEQNIDEHGKEEICFQLRPPLRQIGLQRLAIRLHCYGRPEVRYPTSETPWCTLCRRPGHLAGHTRCLSAHETERELSRSLGDVAGASNARFLSRMQIHEGASKDASPRISEHASRHSSPTRRRQHDGAATAAHHQQQDDRSRTGVRRDEPPPPENGQVTGRGGRQEVRQEEKERMEITRGEIQEVPIQGGEGDDGSMNMQQERMEQAQGGEGGDGDDEMDTSSSPLEQDQPLMRRTYGRKEVIPPLDHIMEDHQTSTKMATTGEQQRNREQQTDIVLGSSQMEVEEPARLETSQEEGPPRQRDTNREEMAMEDP</sequence>
<reference evidence="2 3" key="1">
    <citation type="journal article" date="2018" name="Cell">
        <title>The Chara Genome: Secondary Complexity and Implications for Plant Terrestrialization.</title>
        <authorList>
            <person name="Nishiyama T."/>
            <person name="Sakayama H."/>
            <person name="Vries J.D."/>
            <person name="Buschmann H."/>
            <person name="Saint-Marcoux D."/>
            <person name="Ullrich K.K."/>
            <person name="Haas F.B."/>
            <person name="Vanderstraeten L."/>
            <person name="Becker D."/>
            <person name="Lang D."/>
            <person name="Vosolsobe S."/>
            <person name="Rombauts S."/>
            <person name="Wilhelmsson P.K.I."/>
            <person name="Janitza P."/>
            <person name="Kern R."/>
            <person name="Heyl A."/>
            <person name="Rumpler F."/>
            <person name="Villalobos L.I.A.C."/>
            <person name="Clay J.M."/>
            <person name="Skokan R."/>
            <person name="Toyoda A."/>
            <person name="Suzuki Y."/>
            <person name="Kagoshima H."/>
            <person name="Schijlen E."/>
            <person name="Tajeshwar N."/>
            <person name="Catarino B."/>
            <person name="Hetherington A.J."/>
            <person name="Saltykova A."/>
            <person name="Bonnot C."/>
            <person name="Breuninger H."/>
            <person name="Symeonidi A."/>
            <person name="Radhakrishnan G.V."/>
            <person name="Van Nieuwerburgh F."/>
            <person name="Deforce D."/>
            <person name="Chang C."/>
            <person name="Karol K.G."/>
            <person name="Hedrich R."/>
            <person name="Ulvskov P."/>
            <person name="Glockner G."/>
            <person name="Delwiche C.F."/>
            <person name="Petrasek J."/>
            <person name="Van de Peer Y."/>
            <person name="Friml J."/>
            <person name="Beilby M."/>
            <person name="Dolan L."/>
            <person name="Kohara Y."/>
            <person name="Sugano S."/>
            <person name="Fujiyama A."/>
            <person name="Delaux P.-M."/>
            <person name="Quint M."/>
            <person name="TheiBen G."/>
            <person name="Hagemann M."/>
            <person name="Harholt J."/>
            <person name="Dunand C."/>
            <person name="Zachgo S."/>
            <person name="Langdale J."/>
            <person name="Maumus F."/>
            <person name="Straeten D.V.D."/>
            <person name="Gould S.B."/>
            <person name="Rensing S.A."/>
        </authorList>
    </citation>
    <scope>NUCLEOTIDE SEQUENCE [LARGE SCALE GENOMIC DNA]</scope>
    <source>
        <strain evidence="2 3">S276</strain>
    </source>
</reference>